<name>A0A9N8CVT3_PRORE</name>
<comment type="caution">
    <text evidence="2">The sequence shown here is derived from an EMBL/GenBank/DDBJ whole genome shotgun (WGS) entry which is preliminary data.</text>
</comment>
<gene>
    <name evidence="2" type="ORF">GHA_00608</name>
</gene>
<dbReference type="AlphaFoldDB" id="A0A9N8CVT3"/>
<keyword evidence="1" id="KW-1133">Transmembrane helix</keyword>
<protein>
    <submittedName>
        <fullName evidence="2">Uncharacterized protein</fullName>
    </submittedName>
</protein>
<evidence type="ECO:0000256" key="1">
    <source>
        <dbReference type="SAM" id="Phobius"/>
    </source>
</evidence>
<dbReference type="Proteomes" id="UP000834611">
    <property type="component" value="Unassembled WGS sequence"/>
</dbReference>
<sequence>MNKANSENTQEPHVELKTGYSEVLETKKLELNHTQASEQLSHQLKKMRWERLTSTESYAFYIVMSVVVLSIVIYVMDVNSTFFKEYTYPLLMAYLGYTLGKGSKKE</sequence>
<organism evidence="2 3">
    <name type="scientific">Providencia rettgeri</name>
    <dbReference type="NCBI Taxonomy" id="587"/>
    <lineage>
        <taxon>Bacteria</taxon>
        <taxon>Pseudomonadati</taxon>
        <taxon>Pseudomonadota</taxon>
        <taxon>Gammaproteobacteria</taxon>
        <taxon>Enterobacterales</taxon>
        <taxon>Morganellaceae</taxon>
        <taxon>Providencia</taxon>
    </lineage>
</organism>
<dbReference type="RefSeq" id="WP_206646189.1">
    <property type="nucleotide sequence ID" value="NZ_CAHPRV010000008.1"/>
</dbReference>
<evidence type="ECO:0000313" key="3">
    <source>
        <dbReference type="Proteomes" id="UP000834611"/>
    </source>
</evidence>
<keyword evidence="1" id="KW-0812">Transmembrane</keyword>
<evidence type="ECO:0000313" key="2">
    <source>
        <dbReference type="EMBL" id="CAB5668330.1"/>
    </source>
</evidence>
<feature type="transmembrane region" description="Helical" evidence="1">
    <location>
        <begin position="58"/>
        <end position="76"/>
    </location>
</feature>
<proteinExistence type="predicted"/>
<reference evidence="2" key="1">
    <citation type="submission" date="2020-05" db="EMBL/GenBank/DDBJ databases">
        <authorList>
            <person name="Delgado-Blas J."/>
        </authorList>
    </citation>
    <scope>NUCLEOTIDE SEQUENCE</scope>
    <source>
        <strain evidence="2">BB1453</strain>
    </source>
</reference>
<accession>A0A9N8CVT3</accession>
<dbReference type="EMBL" id="CAHPSF010000001">
    <property type="protein sequence ID" value="CAB5668330.1"/>
    <property type="molecule type" value="Genomic_DNA"/>
</dbReference>
<keyword evidence="1" id="KW-0472">Membrane</keyword>